<dbReference type="PANTHER" id="PTHR47706">
    <property type="entry name" value="NMRA-LIKE FAMILY PROTEIN"/>
    <property type="match status" value="1"/>
</dbReference>
<keyword evidence="2" id="KW-0521">NADP</keyword>
<proteinExistence type="inferred from homology"/>
<organism evidence="4 5">
    <name type="scientific">Neonectria punicea</name>
    <dbReference type="NCBI Taxonomy" id="979145"/>
    <lineage>
        <taxon>Eukaryota</taxon>
        <taxon>Fungi</taxon>
        <taxon>Dikarya</taxon>
        <taxon>Ascomycota</taxon>
        <taxon>Pezizomycotina</taxon>
        <taxon>Sordariomycetes</taxon>
        <taxon>Hypocreomycetidae</taxon>
        <taxon>Hypocreales</taxon>
        <taxon>Nectriaceae</taxon>
        <taxon>Neonectria</taxon>
    </lineage>
</organism>
<dbReference type="InterPro" id="IPR036291">
    <property type="entry name" value="NAD(P)-bd_dom_sf"/>
</dbReference>
<comment type="similarity">
    <text evidence="1">Belongs to the NmrA-type oxidoreductase family. Isoflavone reductase subfamily.</text>
</comment>
<evidence type="ECO:0000313" key="4">
    <source>
        <dbReference type="EMBL" id="KAK7421235.1"/>
    </source>
</evidence>
<dbReference type="SUPFAM" id="SSF51735">
    <property type="entry name" value="NAD(P)-binding Rossmann-fold domains"/>
    <property type="match status" value="1"/>
</dbReference>
<comment type="caution">
    <text evidence="4">The sequence shown here is derived from an EMBL/GenBank/DDBJ whole genome shotgun (WGS) entry which is preliminary data.</text>
</comment>
<accession>A0ABR1HK18</accession>
<sequence>MPWWAGKAQARHYLEKVNEKEKVLEYTLFQPGLFLDYLASPYQTAKHVAPLDSVFDFQNLRGIVVEGHEDAIMTLTAAADVAAVVARAVEHEGEWPRIGGIRGNKLTFAELLEIGERVRGRPFTIEKVKLDDLEAGHLKTSWALEKRHRAVSEEQAADLVKVVSIGILLSSAKGAWAVSDNFNQIFPEFQFTKAEDFLAKVWAGKP</sequence>
<dbReference type="EMBL" id="JAZAVJ010000024">
    <property type="protein sequence ID" value="KAK7421235.1"/>
    <property type="molecule type" value="Genomic_DNA"/>
</dbReference>
<evidence type="ECO:0008006" key="6">
    <source>
        <dbReference type="Google" id="ProtNLM"/>
    </source>
</evidence>
<protein>
    <recommendedName>
        <fullName evidence="6">NmrA-like domain-containing protein</fullName>
    </recommendedName>
</protein>
<gene>
    <name evidence="4" type="ORF">QQX98_002365</name>
</gene>
<name>A0ABR1HK18_9HYPO</name>
<evidence type="ECO:0000313" key="5">
    <source>
        <dbReference type="Proteomes" id="UP001498476"/>
    </source>
</evidence>
<reference evidence="4 5" key="1">
    <citation type="journal article" date="2025" name="Microbiol. Resour. Announc.">
        <title>Draft genome sequences for Neonectria magnoliae and Neonectria punicea, canker pathogens of Liriodendron tulipifera and Acer saccharum in West Virginia.</title>
        <authorList>
            <person name="Petronek H.M."/>
            <person name="Kasson M.T."/>
            <person name="Metheny A.M."/>
            <person name="Stauder C.M."/>
            <person name="Lovett B."/>
            <person name="Lynch S.C."/>
            <person name="Garnas J.R."/>
            <person name="Kasson L.R."/>
            <person name="Stajich J.E."/>
        </authorList>
    </citation>
    <scope>NUCLEOTIDE SEQUENCE [LARGE SCALE GENOMIC DNA]</scope>
    <source>
        <strain evidence="4 5">NRRL 64653</strain>
    </source>
</reference>
<keyword evidence="5" id="KW-1185">Reference proteome</keyword>
<evidence type="ECO:0000256" key="2">
    <source>
        <dbReference type="ARBA" id="ARBA00022857"/>
    </source>
</evidence>
<evidence type="ECO:0000256" key="3">
    <source>
        <dbReference type="ARBA" id="ARBA00023002"/>
    </source>
</evidence>
<dbReference type="InterPro" id="IPR051609">
    <property type="entry name" value="NmrA/Isoflavone_reductase-like"/>
</dbReference>
<dbReference type="PANTHER" id="PTHR47706:SF4">
    <property type="entry name" value="NMRA-LIKE DOMAIN-CONTAINING PROTEIN"/>
    <property type="match status" value="1"/>
</dbReference>
<dbReference type="Proteomes" id="UP001498476">
    <property type="component" value="Unassembled WGS sequence"/>
</dbReference>
<evidence type="ECO:0000256" key="1">
    <source>
        <dbReference type="ARBA" id="ARBA00005725"/>
    </source>
</evidence>
<dbReference type="Gene3D" id="3.40.50.720">
    <property type="entry name" value="NAD(P)-binding Rossmann-like Domain"/>
    <property type="match status" value="1"/>
</dbReference>
<keyword evidence="3" id="KW-0560">Oxidoreductase</keyword>